<gene>
    <name evidence="17" type="ORF">ASZ90_011916</name>
</gene>
<keyword evidence="5" id="KW-0004">4Fe-4S</keyword>
<dbReference type="PROSITE" id="PS51918">
    <property type="entry name" value="RADICAL_SAM"/>
    <property type="match status" value="1"/>
</dbReference>
<dbReference type="InterPro" id="IPR058240">
    <property type="entry name" value="rSAM_sf"/>
</dbReference>
<dbReference type="Gene3D" id="3.80.30.20">
    <property type="entry name" value="tm_1862 like domain"/>
    <property type="match status" value="1"/>
</dbReference>
<evidence type="ECO:0000256" key="2">
    <source>
        <dbReference type="ARBA" id="ARBA00002399"/>
    </source>
</evidence>
<name>A0A0W8FC85_9ZZZZ</name>
<comment type="cofactor">
    <cofactor evidence="1">
        <name>[4Fe-4S] cluster</name>
        <dbReference type="ChEBI" id="CHEBI:49883"/>
    </cofactor>
</comment>
<dbReference type="PROSITE" id="PS50926">
    <property type="entry name" value="TRAM"/>
    <property type="match status" value="1"/>
</dbReference>
<evidence type="ECO:0000259" key="15">
    <source>
        <dbReference type="PROSITE" id="PS51449"/>
    </source>
</evidence>
<dbReference type="EMBL" id="LNQE01001386">
    <property type="protein sequence ID" value="KUG18366.1"/>
    <property type="molecule type" value="Genomic_DNA"/>
</dbReference>
<comment type="caution">
    <text evidence="17">The sequence shown here is derived from an EMBL/GenBank/DDBJ whole genome shotgun (WGS) entry which is preliminary data.</text>
</comment>
<dbReference type="InterPro" id="IPR013848">
    <property type="entry name" value="Methylthiotransferase_N"/>
</dbReference>
<dbReference type="Pfam" id="PF01938">
    <property type="entry name" value="TRAM"/>
    <property type="match status" value="1"/>
</dbReference>
<keyword evidence="6 17" id="KW-0808">Transferase</keyword>
<dbReference type="Pfam" id="PF04055">
    <property type="entry name" value="Radical_SAM"/>
    <property type="match status" value="1"/>
</dbReference>
<dbReference type="InterPro" id="IPR020612">
    <property type="entry name" value="Methylthiotransferase_CS"/>
</dbReference>
<comment type="function">
    <text evidence="2">Catalyzes the methylthiolation of N6-threonylcarbamoyladenosine (t(6)A), leading to the formation of 2-methylthio-N6-threonylcarbamoyladenosine (ms(2)t(6)A) at position 37 in tRNAs that read codons beginning with adenine.</text>
</comment>
<accession>A0A0W8FC85</accession>
<comment type="similarity">
    <text evidence="3">Belongs to the methylthiotransferase family. CDKAL1 subfamily.</text>
</comment>
<keyword evidence="8" id="KW-0819">tRNA processing</keyword>
<reference evidence="17" key="1">
    <citation type="journal article" date="2015" name="Proc. Natl. Acad. Sci. U.S.A.">
        <title>Networks of energetic and metabolic interactions define dynamics in microbial communities.</title>
        <authorList>
            <person name="Embree M."/>
            <person name="Liu J.K."/>
            <person name="Al-Bassam M.M."/>
            <person name="Zengler K."/>
        </authorList>
    </citation>
    <scope>NUCLEOTIDE SEQUENCE</scope>
</reference>
<evidence type="ECO:0000259" key="14">
    <source>
        <dbReference type="PROSITE" id="PS50926"/>
    </source>
</evidence>
<dbReference type="InterPro" id="IPR006466">
    <property type="entry name" value="MiaB-like_arc_euk"/>
</dbReference>
<dbReference type="InterPro" id="IPR038135">
    <property type="entry name" value="Methylthiotransferase_N_sf"/>
</dbReference>
<evidence type="ECO:0000256" key="6">
    <source>
        <dbReference type="ARBA" id="ARBA00022679"/>
    </source>
</evidence>
<evidence type="ECO:0000256" key="10">
    <source>
        <dbReference type="ARBA" id="ARBA00023004"/>
    </source>
</evidence>
<dbReference type="PROSITE" id="PS01278">
    <property type="entry name" value="MTTASE_RADICAL"/>
    <property type="match status" value="1"/>
</dbReference>
<dbReference type="GO" id="GO:0051539">
    <property type="term" value="F:4 iron, 4 sulfur cluster binding"/>
    <property type="evidence" value="ECO:0007669"/>
    <property type="project" value="UniProtKB-KW"/>
</dbReference>
<evidence type="ECO:0000256" key="11">
    <source>
        <dbReference type="ARBA" id="ARBA00023014"/>
    </source>
</evidence>
<evidence type="ECO:0000256" key="7">
    <source>
        <dbReference type="ARBA" id="ARBA00022691"/>
    </source>
</evidence>
<evidence type="ECO:0000256" key="9">
    <source>
        <dbReference type="ARBA" id="ARBA00022723"/>
    </source>
</evidence>
<dbReference type="EC" id="2.8.4.5" evidence="4"/>
<evidence type="ECO:0000256" key="12">
    <source>
        <dbReference type="ARBA" id="ARBA00031213"/>
    </source>
</evidence>
<dbReference type="InterPro" id="IPR002792">
    <property type="entry name" value="TRAM_dom"/>
</dbReference>
<dbReference type="PANTHER" id="PTHR11918">
    <property type="entry name" value="RADICAL SAM PROTEINS"/>
    <property type="match status" value="1"/>
</dbReference>
<sequence>MRFYIETFGCTSNFGNSQDLAEALREMGHIPSGLKEADMVIVNTCAVTERTERKILRRLRQLEGERLVVAGCLAAAIPQSIQTLCCRGRLGPLSQGDAARIAGLFDGWLMPSQHMQSGQLQSQNFQSEEMLRERHIAVHLRESSPGGESCGIVNVADGCNGSCSYCIVSKARGRLKSRPVEDVVLAVERLAQLGTAEIQISAQDTAAFGSDIGSDLAGLLETLTEIPGDFMLRVGMMNPDSARLIQNRLIEAFQSPKIYRFLHIPVQSGSDEILQRMGRVYTSDEFFELVSAFRFAYPDISIITDIIVGFPGETDKDFEESMSLIERLQPDKVNITRFSPRPGTSAASLYDMPDRIKKDRSREMTRLWLEIAERRNRRYLGKVLHALVTECGRDKTMKARSANYAGIVIPGALDLGRWCQIKIMETTPYYLSGILQL</sequence>
<evidence type="ECO:0000313" key="17">
    <source>
        <dbReference type="EMBL" id="KUG18366.1"/>
    </source>
</evidence>
<evidence type="ECO:0000256" key="5">
    <source>
        <dbReference type="ARBA" id="ARBA00022485"/>
    </source>
</evidence>
<dbReference type="CDD" id="cd01335">
    <property type="entry name" value="Radical_SAM"/>
    <property type="match status" value="1"/>
</dbReference>
<proteinExistence type="inferred from homology"/>
<dbReference type="InterPro" id="IPR023404">
    <property type="entry name" value="rSAM_horseshoe"/>
</dbReference>
<dbReference type="Pfam" id="PF00919">
    <property type="entry name" value="UPF0004"/>
    <property type="match status" value="1"/>
</dbReference>
<dbReference type="GO" id="GO:0046872">
    <property type="term" value="F:metal ion binding"/>
    <property type="evidence" value="ECO:0007669"/>
    <property type="project" value="UniProtKB-KW"/>
</dbReference>
<dbReference type="GO" id="GO:0035598">
    <property type="term" value="F:tRNA (N(6)-L-threonylcarbamoyladenosine(37)-C(2))-methylthiotransferase activity"/>
    <property type="evidence" value="ECO:0007669"/>
    <property type="project" value="UniProtKB-EC"/>
</dbReference>
<organism evidence="17">
    <name type="scientific">hydrocarbon metagenome</name>
    <dbReference type="NCBI Taxonomy" id="938273"/>
    <lineage>
        <taxon>unclassified sequences</taxon>
        <taxon>metagenomes</taxon>
        <taxon>ecological metagenomes</taxon>
    </lineage>
</organism>
<evidence type="ECO:0000256" key="13">
    <source>
        <dbReference type="ARBA" id="ARBA00051661"/>
    </source>
</evidence>
<dbReference type="InterPro" id="IPR005839">
    <property type="entry name" value="Methylthiotransferase"/>
</dbReference>
<dbReference type="SMART" id="SM00729">
    <property type="entry name" value="Elp3"/>
    <property type="match status" value="1"/>
</dbReference>
<feature type="domain" description="MTTase N-terminal" evidence="15">
    <location>
        <begin position="1"/>
        <end position="107"/>
    </location>
</feature>
<evidence type="ECO:0000256" key="4">
    <source>
        <dbReference type="ARBA" id="ARBA00013273"/>
    </source>
</evidence>
<keyword evidence="9" id="KW-0479">Metal-binding</keyword>
<dbReference type="SUPFAM" id="SSF102114">
    <property type="entry name" value="Radical SAM enzymes"/>
    <property type="match status" value="1"/>
</dbReference>
<evidence type="ECO:0000256" key="8">
    <source>
        <dbReference type="ARBA" id="ARBA00022694"/>
    </source>
</evidence>
<dbReference type="InterPro" id="IPR007197">
    <property type="entry name" value="rSAM"/>
</dbReference>
<feature type="domain" description="TRAM" evidence="14">
    <location>
        <begin position="377"/>
        <end position="437"/>
    </location>
</feature>
<evidence type="ECO:0000256" key="1">
    <source>
        <dbReference type="ARBA" id="ARBA00001966"/>
    </source>
</evidence>
<comment type="catalytic activity">
    <reaction evidence="13">
        <text>N(6)-L-threonylcarbamoyladenosine(37) in tRNA + (sulfur carrier)-SH + AH2 + 2 S-adenosyl-L-methionine = 2-methylsulfanyl-N(6)-L-threonylcarbamoyladenosine(37) in tRNA + (sulfur carrier)-H + 5'-deoxyadenosine + L-methionine + A + S-adenosyl-L-homocysteine + 2 H(+)</text>
        <dbReference type="Rhea" id="RHEA:37075"/>
        <dbReference type="Rhea" id="RHEA-COMP:10163"/>
        <dbReference type="Rhea" id="RHEA-COMP:11092"/>
        <dbReference type="Rhea" id="RHEA-COMP:14737"/>
        <dbReference type="Rhea" id="RHEA-COMP:14739"/>
        <dbReference type="ChEBI" id="CHEBI:13193"/>
        <dbReference type="ChEBI" id="CHEBI:15378"/>
        <dbReference type="ChEBI" id="CHEBI:17319"/>
        <dbReference type="ChEBI" id="CHEBI:17499"/>
        <dbReference type="ChEBI" id="CHEBI:29917"/>
        <dbReference type="ChEBI" id="CHEBI:57844"/>
        <dbReference type="ChEBI" id="CHEBI:57856"/>
        <dbReference type="ChEBI" id="CHEBI:59789"/>
        <dbReference type="ChEBI" id="CHEBI:64428"/>
        <dbReference type="ChEBI" id="CHEBI:74418"/>
        <dbReference type="ChEBI" id="CHEBI:74420"/>
        <dbReference type="EC" id="2.8.4.5"/>
    </reaction>
</comment>
<dbReference type="SFLD" id="SFLDS00029">
    <property type="entry name" value="Radical_SAM"/>
    <property type="match status" value="1"/>
</dbReference>
<dbReference type="SFLD" id="SFLDG01082">
    <property type="entry name" value="B12-binding_domain_containing"/>
    <property type="match status" value="1"/>
</dbReference>
<dbReference type="PANTHER" id="PTHR11918:SF45">
    <property type="entry name" value="THREONYLCARBAMOYLADENOSINE TRNA METHYLTHIOTRANSFERASE"/>
    <property type="match status" value="1"/>
</dbReference>
<keyword evidence="7" id="KW-0949">S-adenosyl-L-methionine</keyword>
<protein>
    <recommendedName>
        <fullName evidence="4">tRNA (N(6)-L-threonylcarbamoyladenosine(37)-C(2))-methylthiotransferase</fullName>
        <ecNumber evidence="4">2.8.4.5</ecNumber>
    </recommendedName>
    <alternativeName>
        <fullName evidence="12">tRNA-t(6)A37 methylthiotransferase</fullName>
    </alternativeName>
</protein>
<keyword evidence="10" id="KW-0408">Iron</keyword>
<evidence type="ECO:0000256" key="3">
    <source>
        <dbReference type="ARBA" id="ARBA00008616"/>
    </source>
</evidence>
<keyword evidence="11" id="KW-0411">Iron-sulfur</keyword>
<dbReference type="AlphaFoldDB" id="A0A0W8FC85"/>
<dbReference type="NCBIfam" id="TIGR00089">
    <property type="entry name" value="MiaB/RimO family radical SAM methylthiotransferase"/>
    <property type="match status" value="1"/>
</dbReference>
<dbReference type="Gene3D" id="3.40.50.12160">
    <property type="entry name" value="Methylthiotransferase, N-terminal domain"/>
    <property type="match status" value="1"/>
</dbReference>
<feature type="domain" description="Radical SAM core" evidence="16">
    <location>
        <begin position="145"/>
        <end position="378"/>
    </location>
</feature>
<dbReference type="PROSITE" id="PS51449">
    <property type="entry name" value="MTTASE_N"/>
    <property type="match status" value="1"/>
</dbReference>
<evidence type="ECO:0000259" key="16">
    <source>
        <dbReference type="PROSITE" id="PS51918"/>
    </source>
</evidence>
<dbReference type="InterPro" id="IPR006638">
    <property type="entry name" value="Elp3/MiaA/NifB-like_rSAM"/>
</dbReference>
<dbReference type="NCBIfam" id="TIGR01578">
    <property type="entry name" value="MiaB-like-B"/>
    <property type="match status" value="1"/>
</dbReference>
<dbReference type="FunFam" id="3.80.30.20:FF:000002">
    <property type="entry name" value="threonylcarbamoyladenosine tRNA methylthiotransferase isoform X2"/>
    <property type="match status" value="1"/>
</dbReference>